<dbReference type="InterPro" id="IPR020471">
    <property type="entry name" value="AKR"/>
</dbReference>
<dbReference type="GO" id="GO:0051536">
    <property type="term" value="F:iron-sulfur cluster binding"/>
    <property type="evidence" value="ECO:0007669"/>
    <property type="project" value="UniProtKB-KW"/>
</dbReference>
<evidence type="ECO:0000256" key="2">
    <source>
        <dbReference type="ARBA" id="ARBA00023004"/>
    </source>
</evidence>
<dbReference type="InterPro" id="IPR036812">
    <property type="entry name" value="NAD(P)_OxRdtase_dom_sf"/>
</dbReference>
<dbReference type="PANTHER" id="PTHR43312">
    <property type="entry name" value="D-THREO-ALDOSE 1-DEHYDROGENASE"/>
    <property type="match status" value="1"/>
</dbReference>
<dbReference type="Gene3D" id="3.20.20.100">
    <property type="entry name" value="NADP-dependent oxidoreductase domain"/>
    <property type="match status" value="1"/>
</dbReference>
<feature type="domain" description="4Fe-4S ferredoxin-type" evidence="4">
    <location>
        <begin position="337"/>
        <end position="367"/>
    </location>
</feature>
<keyword evidence="1" id="KW-0479">Metal-binding</keyword>
<keyword evidence="6" id="KW-1185">Reference proteome</keyword>
<dbReference type="PRINTS" id="PR00069">
    <property type="entry name" value="ALDKETRDTASE"/>
</dbReference>
<dbReference type="GeneID" id="82205654"/>
<dbReference type="InterPro" id="IPR017900">
    <property type="entry name" value="4Fe4S_Fe_S_CS"/>
</dbReference>
<keyword evidence="2" id="KW-0408">Iron</keyword>
<dbReference type="PROSITE" id="PS00198">
    <property type="entry name" value="4FE4S_FER_1"/>
    <property type="match status" value="1"/>
</dbReference>
<dbReference type="RefSeq" id="WP_180701767.1">
    <property type="nucleotide sequence ID" value="NZ_LN555523.1"/>
</dbReference>
<dbReference type="GO" id="GO:0016491">
    <property type="term" value="F:oxidoreductase activity"/>
    <property type="evidence" value="ECO:0007669"/>
    <property type="project" value="InterPro"/>
</dbReference>
<dbReference type="AlphaFoldDB" id="A0A1V1I1Z8"/>
<dbReference type="GO" id="GO:0046872">
    <property type="term" value="F:metal ion binding"/>
    <property type="evidence" value="ECO:0007669"/>
    <property type="project" value="UniProtKB-KW"/>
</dbReference>
<dbReference type="SUPFAM" id="SSF46548">
    <property type="entry name" value="alpha-helical ferredoxin"/>
    <property type="match status" value="1"/>
</dbReference>
<evidence type="ECO:0000259" key="4">
    <source>
        <dbReference type="PROSITE" id="PS51379"/>
    </source>
</evidence>
<dbReference type="EMBL" id="LN555523">
    <property type="protein sequence ID" value="CED94230.1"/>
    <property type="molecule type" value="Genomic_DNA"/>
</dbReference>
<evidence type="ECO:0000313" key="6">
    <source>
        <dbReference type="Proteomes" id="UP000245622"/>
    </source>
</evidence>
<reference evidence="5 6" key="1">
    <citation type="submission" date="2014-04" db="EMBL/GenBank/DDBJ databases">
        <authorList>
            <person name="Hornung B.V."/>
        </authorList>
    </citation>
    <scope>NUCLEOTIDE SEQUENCE [LARGE SCALE GENOMIC DNA]</scope>
    <source>
        <strain evidence="5 6">CRIB</strain>
    </source>
</reference>
<evidence type="ECO:0000256" key="3">
    <source>
        <dbReference type="ARBA" id="ARBA00023014"/>
    </source>
</evidence>
<organism evidence="5 6">
    <name type="scientific">Romboutsia ilealis</name>
    <dbReference type="NCBI Taxonomy" id="1115758"/>
    <lineage>
        <taxon>Bacteria</taxon>
        <taxon>Bacillati</taxon>
        <taxon>Bacillota</taxon>
        <taxon>Clostridia</taxon>
        <taxon>Peptostreptococcales</taxon>
        <taxon>Peptostreptococcaceae</taxon>
        <taxon>Romboutsia</taxon>
    </lineage>
</organism>
<dbReference type="InterPro" id="IPR017896">
    <property type="entry name" value="4Fe4S_Fe-S-bd"/>
</dbReference>
<dbReference type="SUPFAM" id="SSF51430">
    <property type="entry name" value="NAD(P)-linked oxidoreductase"/>
    <property type="match status" value="1"/>
</dbReference>
<dbReference type="Pfam" id="PF00248">
    <property type="entry name" value="Aldo_ket_red"/>
    <property type="match status" value="1"/>
</dbReference>
<dbReference type="InterPro" id="IPR053135">
    <property type="entry name" value="AKR2_Oxidoreductase"/>
</dbReference>
<proteinExistence type="predicted"/>
<accession>A0A1V1I1Z8</accession>
<gene>
    <name evidence="5" type="ORF">CRIB_1623</name>
</gene>
<dbReference type="InterPro" id="IPR023210">
    <property type="entry name" value="NADP_OxRdtase_dom"/>
</dbReference>
<dbReference type="PROSITE" id="PS51379">
    <property type="entry name" value="4FE4S_FER_2"/>
    <property type="match status" value="1"/>
</dbReference>
<dbReference type="Pfam" id="PF13187">
    <property type="entry name" value="Fer4_9"/>
    <property type="match status" value="1"/>
</dbReference>
<dbReference type="KEGG" id="ril:CRIB_1623"/>
<sequence length="377" mass="43531">MRYRKLGKTNEYVSILGFGCMRFPEIDGRIEEEKTITMLRYAIDNGLNYIDTAYPYHNGQSEVVVGKALNNGYRGKVKLATKLPSWLIKNREDMDRVIKEQLEKLETDYIDFYLIHNLNKDDYKRLKENGLFDFIKKIKKEKLVRYVGFSFHDTFDVFKEIVDDYDWDFAQIQHNYIDEDYQAGNEGLLYARNKGLGIIIMEPLRGGSLVNNLSPEIKAIIRDSKIEKTAPMWAFKFLYNKDEIDVVLSGMSTIEQVIDNLKIADNEGIPNSMTSEEEETLNKLKVEFKSKIKVNCTGCKYCIPCPVGVDIPKCFELLNNSSMFNDIETPKSKYNAFVVSENAQASNCVKCGSCEKKCPQHIRIREKLEEVVNTLEK</sequence>
<protein>
    <submittedName>
        <fullName evidence="5">Aldo/keto reductase</fullName>
    </submittedName>
</protein>
<evidence type="ECO:0000313" key="5">
    <source>
        <dbReference type="EMBL" id="CED94230.1"/>
    </source>
</evidence>
<keyword evidence="3" id="KW-0411">Iron-sulfur</keyword>
<name>A0A1V1I1Z8_9FIRM</name>
<dbReference type="PANTHER" id="PTHR43312:SF2">
    <property type="entry name" value="OXIDOREDUCTASE"/>
    <property type="match status" value="1"/>
</dbReference>
<dbReference type="CDD" id="cd19096">
    <property type="entry name" value="AKR_Fe-S_oxidoreductase"/>
    <property type="match status" value="1"/>
</dbReference>
<evidence type="ECO:0000256" key="1">
    <source>
        <dbReference type="ARBA" id="ARBA00022723"/>
    </source>
</evidence>
<dbReference type="Proteomes" id="UP000245622">
    <property type="component" value="Chromosome 1"/>
</dbReference>